<dbReference type="EMBL" id="OD005598">
    <property type="protein sequence ID" value="CAD7411824.1"/>
    <property type="molecule type" value="Genomic_DNA"/>
</dbReference>
<protein>
    <submittedName>
        <fullName evidence="1">Uncharacterized protein</fullName>
    </submittedName>
</protein>
<dbReference type="AlphaFoldDB" id="A0A7R9H8K7"/>
<name>A0A7R9H8K7_TIMPO</name>
<proteinExistence type="predicted"/>
<gene>
    <name evidence="1" type="ORF">TPSB3V08_LOCUS8090</name>
</gene>
<sequence>MTHSSAALLSDGPFCPPSDMQPVTHRLMFIFSCAFDVNAYGYIEDLMNAVSVALVQRDVEVPYTPYVIEFLSEGSIYHLILPEGGIYGAVPSGDLLGNVTWWGDSRAFGVYCEFLIGNHSTYYTGTVGALNGNTFDITIITNVTGFELSTYKGFVQNGTTYSLPTHILDTITKGVVTYTVNAPRASDQLLADILATVQYVDLLVLRNNFLNFLTDYVLAVMHEVDINEYVTSS</sequence>
<organism evidence="1">
    <name type="scientific">Timema poppense</name>
    <name type="common">Walking stick</name>
    <dbReference type="NCBI Taxonomy" id="170557"/>
    <lineage>
        <taxon>Eukaryota</taxon>
        <taxon>Metazoa</taxon>
        <taxon>Ecdysozoa</taxon>
        <taxon>Arthropoda</taxon>
        <taxon>Hexapoda</taxon>
        <taxon>Insecta</taxon>
        <taxon>Pterygota</taxon>
        <taxon>Neoptera</taxon>
        <taxon>Polyneoptera</taxon>
        <taxon>Phasmatodea</taxon>
        <taxon>Timematodea</taxon>
        <taxon>Timematoidea</taxon>
        <taxon>Timematidae</taxon>
        <taxon>Timema</taxon>
    </lineage>
</organism>
<evidence type="ECO:0000313" key="1">
    <source>
        <dbReference type="EMBL" id="CAD7411824.1"/>
    </source>
</evidence>
<accession>A0A7R9H8K7</accession>
<reference evidence="1" key="1">
    <citation type="submission" date="2020-11" db="EMBL/GenBank/DDBJ databases">
        <authorList>
            <person name="Tran Van P."/>
        </authorList>
    </citation>
    <scope>NUCLEOTIDE SEQUENCE</scope>
</reference>